<feature type="transmembrane region" description="Helical" evidence="1">
    <location>
        <begin position="99"/>
        <end position="130"/>
    </location>
</feature>
<organism evidence="3 4">
    <name type="scientific">Fictibacillus norfolkensis</name>
    <dbReference type="NCBI Taxonomy" id="2762233"/>
    <lineage>
        <taxon>Bacteria</taxon>
        <taxon>Bacillati</taxon>
        <taxon>Bacillota</taxon>
        <taxon>Bacilli</taxon>
        <taxon>Bacillales</taxon>
        <taxon>Fictibacillaceae</taxon>
        <taxon>Fictibacillus</taxon>
    </lineage>
</organism>
<protein>
    <submittedName>
        <fullName evidence="3">Tripartite tricarboxylate transporter TctB family protein</fullName>
    </submittedName>
</protein>
<dbReference type="Proteomes" id="UP000603641">
    <property type="component" value="Unassembled WGS sequence"/>
</dbReference>
<dbReference type="Pfam" id="PF07331">
    <property type="entry name" value="TctB"/>
    <property type="match status" value="1"/>
</dbReference>
<reference evidence="3 4" key="1">
    <citation type="submission" date="2020-08" db="EMBL/GenBank/DDBJ databases">
        <title>A Genomic Blueprint of the Chicken Gut Microbiome.</title>
        <authorList>
            <person name="Gilroy R."/>
            <person name="Ravi A."/>
            <person name="Getino M."/>
            <person name="Pursley I."/>
            <person name="Horton D.L."/>
            <person name="Alikhan N.-F."/>
            <person name="Baker D."/>
            <person name="Gharbi K."/>
            <person name="Hall N."/>
            <person name="Watson M."/>
            <person name="Adriaenssens E.M."/>
            <person name="Foster-Nyarko E."/>
            <person name="Jarju S."/>
            <person name="Secka A."/>
            <person name="Antonio M."/>
            <person name="Oren A."/>
            <person name="Chaudhuri R."/>
            <person name="La Ragione R.M."/>
            <person name="Hildebrand F."/>
            <person name="Pallen M.J."/>
        </authorList>
    </citation>
    <scope>NUCLEOTIDE SEQUENCE [LARGE SCALE GENOMIC DNA]</scope>
    <source>
        <strain evidence="3 4">Sa2CUA10</strain>
    </source>
</reference>
<proteinExistence type="predicted"/>
<feature type="domain" description="DUF1468" evidence="2">
    <location>
        <begin position="29"/>
        <end position="165"/>
    </location>
</feature>
<feature type="transmembrane region" description="Helical" evidence="1">
    <location>
        <begin position="142"/>
        <end position="160"/>
    </location>
</feature>
<evidence type="ECO:0000313" key="4">
    <source>
        <dbReference type="Proteomes" id="UP000603641"/>
    </source>
</evidence>
<keyword evidence="1" id="KW-0472">Membrane</keyword>
<name>A0ABR8SKP1_9BACL</name>
<keyword evidence="4" id="KW-1185">Reference proteome</keyword>
<comment type="caution">
    <text evidence="3">The sequence shown here is derived from an EMBL/GenBank/DDBJ whole genome shotgun (WGS) entry which is preliminary data.</text>
</comment>
<accession>A0ABR8SKP1</accession>
<feature type="transmembrane region" description="Helical" evidence="1">
    <location>
        <begin position="60"/>
        <end position="78"/>
    </location>
</feature>
<evidence type="ECO:0000313" key="3">
    <source>
        <dbReference type="EMBL" id="MBD7964032.1"/>
    </source>
</evidence>
<evidence type="ECO:0000259" key="2">
    <source>
        <dbReference type="Pfam" id="PF07331"/>
    </source>
</evidence>
<dbReference type="InterPro" id="IPR009936">
    <property type="entry name" value="DUF1468"/>
</dbReference>
<sequence>MGLGEVFLLLLFSNKEGSTLQTGKFDRYASILFALLGAAFLIESRNISKSAYGSEVGPNVFPFLLGLILILLSVKLFLESFKNIQKEKKNTESLQIKRFIIILTASLLYAGFIETLGYILSTFLFLYVSFQAMERGSWIKNGIIALAFSFFVYFLFVVVLEGSLPGMPIWFS</sequence>
<gene>
    <name evidence="3" type="ORF">H9648_08200</name>
</gene>
<evidence type="ECO:0000256" key="1">
    <source>
        <dbReference type="SAM" id="Phobius"/>
    </source>
</evidence>
<keyword evidence="1" id="KW-0812">Transmembrane</keyword>
<keyword evidence="1" id="KW-1133">Transmembrane helix</keyword>
<dbReference type="EMBL" id="JACSQM010000003">
    <property type="protein sequence ID" value="MBD7964032.1"/>
    <property type="molecule type" value="Genomic_DNA"/>
</dbReference>